<dbReference type="Proteomes" id="UP000324091">
    <property type="component" value="Chromosome 20"/>
</dbReference>
<evidence type="ECO:0008006" key="4">
    <source>
        <dbReference type="Google" id="ProtNLM"/>
    </source>
</evidence>
<dbReference type="PANTHER" id="PTHR32046">
    <property type="entry name" value="G DOMAIN-CONTAINING PROTEIN"/>
    <property type="match status" value="1"/>
</dbReference>
<accession>A0A5C6NHR7</accession>
<comment type="caution">
    <text evidence="2">The sequence shown here is derived from an EMBL/GenBank/DDBJ whole genome shotgun (WGS) entry which is preliminary data.</text>
</comment>
<evidence type="ECO:0000313" key="3">
    <source>
        <dbReference type="Proteomes" id="UP000324091"/>
    </source>
</evidence>
<dbReference type="EMBL" id="RHFK02000013">
    <property type="protein sequence ID" value="TWW66161.1"/>
    <property type="molecule type" value="Genomic_DNA"/>
</dbReference>
<feature type="coiled-coil region" evidence="1">
    <location>
        <begin position="445"/>
        <end position="472"/>
    </location>
</feature>
<dbReference type="PANTHER" id="PTHR32046:SF11">
    <property type="entry name" value="IMMUNE-ASSOCIATED NUCLEOTIDE-BINDING PROTEIN 10-LIKE"/>
    <property type="match status" value="1"/>
</dbReference>
<name>A0A5C6NHR7_9TELE</name>
<keyword evidence="1" id="KW-0175">Coiled coil</keyword>
<evidence type="ECO:0000313" key="2">
    <source>
        <dbReference type="EMBL" id="TWW66161.1"/>
    </source>
</evidence>
<keyword evidence="3" id="KW-1185">Reference proteome</keyword>
<gene>
    <name evidence="2" type="ORF">D4764_20G0001930</name>
</gene>
<dbReference type="InterPro" id="IPR027417">
    <property type="entry name" value="P-loop_NTPase"/>
</dbReference>
<protein>
    <recommendedName>
        <fullName evidence="4">AIG1-type G domain-containing protein</fullName>
    </recommendedName>
</protein>
<dbReference type="AlphaFoldDB" id="A0A5C6NHR7"/>
<dbReference type="Gene3D" id="3.40.50.300">
    <property type="entry name" value="P-loop containing nucleotide triphosphate hydrolases"/>
    <property type="match status" value="1"/>
</dbReference>
<sequence length="545" mass="62468">MVFPHGVSSWGPARLGDVSGLPLGVLSRGRLCAWVVRGLCALVWSLRSARVRVVFVAYHLWSRTVTSLGLVGLQRFEDSEEDSIAMATENSETFLSSIIKKSQLIQSGSPKIYQLNAVTKITERLKTVTVGTKKVNRLNRTILLLGETETGKSALINVLVNYAMGVKWEDEVWFKIVEEETTSQSERGTERDAFIGERLLEWFTSDGGVHETAGAPDNALTALADAQIKYAKDEQGQPVHFVFNNCQSDPRTRRYMETLKNAWDFSEDEMKQFMEVLNVTEAQTLRTTVEVINQRNQLKEGISNIQAKLNFIEDKKTQIDQEKALHIKCEEKIKANENYEEDVDEPYKDKEPIEGGCCGSFWVKGATSCLLCEETCHHKCRMNSTRPDGPRCKMFDGRGHCTVCTNKCERKHHVKEKWIYVTKTRKVRKTNEDIKKKYKEGEKGMKEHLSTLERMQQEMEKLLEQEHEGLEKSFQHITRLESIALNVDSIFTLKHLDFLIERMQDERFAEEVRKLKEMKQRMEGKNLRKALNYAATAGGDKKKQK</sequence>
<feature type="coiled-coil region" evidence="1">
    <location>
        <begin position="295"/>
        <end position="322"/>
    </location>
</feature>
<proteinExistence type="predicted"/>
<organism evidence="2 3">
    <name type="scientific">Takifugu flavidus</name>
    <name type="common">sansaifugu</name>
    <dbReference type="NCBI Taxonomy" id="433684"/>
    <lineage>
        <taxon>Eukaryota</taxon>
        <taxon>Metazoa</taxon>
        <taxon>Chordata</taxon>
        <taxon>Craniata</taxon>
        <taxon>Vertebrata</taxon>
        <taxon>Euteleostomi</taxon>
        <taxon>Actinopterygii</taxon>
        <taxon>Neopterygii</taxon>
        <taxon>Teleostei</taxon>
        <taxon>Neoteleostei</taxon>
        <taxon>Acanthomorphata</taxon>
        <taxon>Eupercaria</taxon>
        <taxon>Tetraodontiformes</taxon>
        <taxon>Tetradontoidea</taxon>
        <taxon>Tetraodontidae</taxon>
        <taxon>Takifugu</taxon>
    </lineage>
</organism>
<evidence type="ECO:0000256" key="1">
    <source>
        <dbReference type="SAM" id="Coils"/>
    </source>
</evidence>
<reference evidence="2 3" key="1">
    <citation type="submission" date="2019-04" db="EMBL/GenBank/DDBJ databases">
        <title>Chromosome genome assembly for Takifugu flavidus.</title>
        <authorList>
            <person name="Xiao S."/>
        </authorList>
    </citation>
    <scope>NUCLEOTIDE SEQUENCE [LARGE SCALE GENOMIC DNA]</scope>
    <source>
        <strain evidence="2">HTHZ2018</strain>
        <tissue evidence="2">Muscle</tissue>
    </source>
</reference>